<evidence type="ECO:0000256" key="7">
    <source>
        <dbReference type="ARBA" id="ARBA00024033"/>
    </source>
</evidence>
<accession>A0ABS0XW59</accession>
<feature type="transmembrane region" description="Helical" evidence="8">
    <location>
        <begin position="198"/>
        <end position="217"/>
    </location>
</feature>
<dbReference type="RefSeq" id="WP_199045870.1">
    <property type="nucleotide sequence ID" value="NZ_JAELXT010000001.1"/>
</dbReference>
<comment type="subcellular location">
    <subcellularLocation>
        <location evidence="1">Cell membrane</location>
        <topology evidence="1">Multi-pass membrane protein</topology>
    </subcellularLocation>
</comment>
<feature type="transmembrane region" description="Helical" evidence="8">
    <location>
        <begin position="339"/>
        <end position="362"/>
    </location>
</feature>
<gene>
    <name evidence="9" type="ORF">JAO75_00965</name>
</gene>
<comment type="similarity">
    <text evidence="7">Belongs to the glycosyltransferase 87 family.</text>
</comment>
<dbReference type="Pfam" id="PF09594">
    <property type="entry name" value="GT87"/>
    <property type="match status" value="1"/>
</dbReference>
<evidence type="ECO:0000256" key="8">
    <source>
        <dbReference type="SAM" id="Phobius"/>
    </source>
</evidence>
<sequence>MTAATRWIAGFFIVIAGLLAIHAEFPRIVHEHGLWDFGSFVASGRAASEGLNPYGIYPLTLRVELPGFESWNPNLNPPVSALLFQAFDMADPHVAYQVWRWISVAVYAAAILLLVSQVGNRAEALVIAVWAFALAGFWDTLFLGQIYLPLVFAGIAAWLLLERGEGFWAGLLIGIVVAMKPNFLVWPVLLFLSGRYRPAVAAFVTACAISLVPLVLYGPEVYRQWLELVAADGERALFLTNGSFSGLAARAGVPFLGLVLGFLLLAGLAAWAFWRRPDVLTVSAMALLASVLASPLGWIHYTLFLLPVIVRYWHRPAMRVVALLLIIPVPFIIDQLGKPAWIQLTIGSVYGWALVLCLAILVTDEWRRIRQNEQRTSAAMPLPECHCRPSAS</sequence>
<dbReference type="EMBL" id="JAELXT010000001">
    <property type="protein sequence ID" value="MBJ6123965.1"/>
    <property type="molecule type" value="Genomic_DNA"/>
</dbReference>
<name>A0ABS0XW59_9HYPH</name>
<proteinExistence type="inferred from homology"/>
<keyword evidence="6 8" id="KW-0472">Membrane</keyword>
<reference evidence="10" key="1">
    <citation type="submission" date="2020-12" db="EMBL/GenBank/DDBJ databases">
        <title>Hymenobacter sp.</title>
        <authorList>
            <person name="Kim M.K."/>
        </authorList>
    </citation>
    <scope>NUCLEOTIDE SEQUENCE [LARGE SCALE GENOMIC DNA]</scope>
    <source>
        <strain evidence="10">BT325</strain>
    </source>
</reference>
<feature type="transmembrane region" description="Helical" evidence="8">
    <location>
        <begin position="253"/>
        <end position="274"/>
    </location>
</feature>
<dbReference type="InterPro" id="IPR018584">
    <property type="entry name" value="GT87"/>
</dbReference>
<feature type="transmembrane region" description="Helical" evidence="8">
    <location>
        <begin position="168"/>
        <end position="192"/>
    </location>
</feature>
<protein>
    <submittedName>
        <fullName evidence="9">DUF2029 domain-containing protein</fullName>
    </submittedName>
</protein>
<evidence type="ECO:0000256" key="3">
    <source>
        <dbReference type="ARBA" id="ARBA00022679"/>
    </source>
</evidence>
<feature type="transmembrane region" description="Helical" evidence="8">
    <location>
        <begin position="98"/>
        <end position="115"/>
    </location>
</feature>
<evidence type="ECO:0000256" key="2">
    <source>
        <dbReference type="ARBA" id="ARBA00022475"/>
    </source>
</evidence>
<evidence type="ECO:0000256" key="1">
    <source>
        <dbReference type="ARBA" id="ARBA00004651"/>
    </source>
</evidence>
<keyword evidence="10" id="KW-1185">Reference proteome</keyword>
<evidence type="ECO:0000313" key="10">
    <source>
        <dbReference type="Proteomes" id="UP000620670"/>
    </source>
</evidence>
<feature type="transmembrane region" description="Helical" evidence="8">
    <location>
        <begin position="280"/>
        <end position="304"/>
    </location>
</feature>
<keyword evidence="3" id="KW-0808">Transferase</keyword>
<evidence type="ECO:0000256" key="4">
    <source>
        <dbReference type="ARBA" id="ARBA00022692"/>
    </source>
</evidence>
<keyword evidence="4 8" id="KW-0812">Transmembrane</keyword>
<evidence type="ECO:0000256" key="6">
    <source>
        <dbReference type="ARBA" id="ARBA00023136"/>
    </source>
</evidence>
<dbReference type="Proteomes" id="UP000620670">
    <property type="component" value="Unassembled WGS sequence"/>
</dbReference>
<evidence type="ECO:0000313" key="9">
    <source>
        <dbReference type="EMBL" id="MBJ6123965.1"/>
    </source>
</evidence>
<keyword evidence="5 8" id="KW-1133">Transmembrane helix</keyword>
<organism evidence="9 10">
    <name type="scientific">Microvirga splendida</name>
    <dbReference type="NCBI Taxonomy" id="2795727"/>
    <lineage>
        <taxon>Bacteria</taxon>
        <taxon>Pseudomonadati</taxon>
        <taxon>Pseudomonadota</taxon>
        <taxon>Alphaproteobacteria</taxon>
        <taxon>Hyphomicrobiales</taxon>
        <taxon>Methylobacteriaceae</taxon>
        <taxon>Microvirga</taxon>
    </lineage>
</organism>
<comment type="caution">
    <text evidence="9">The sequence shown here is derived from an EMBL/GenBank/DDBJ whole genome shotgun (WGS) entry which is preliminary data.</text>
</comment>
<feature type="transmembrane region" description="Helical" evidence="8">
    <location>
        <begin position="144"/>
        <end position="161"/>
    </location>
</feature>
<evidence type="ECO:0000256" key="5">
    <source>
        <dbReference type="ARBA" id="ARBA00022989"/>
    </source>
</evidence>
<keyword evidence="2" id="KW-1003">Cell membrane</keyword>